<dbReference type="SUPFAM" id="SSF51011">
    <property type="entry name" value="Glycosyl hydrolase domain"/>
    <property type="match status" value="1"/>
</dbReference>
<feature type="domain" description="Glycosyl hydrolase family 13 catalytic" evidence="3">
    <location>
        <begin position="36"/>
        <end position="372"/>
    </location>
</feature>
<feature type="chain" id="PRO_5021866776" description="Glycosyl hydrolase family 13 catalytic domain-containing protein" evidence="2">
    <location>
        <begin position="25"/>
        <end position="499"/>
    </location>
</feature>
<feature type="signal peptide" evidence="2">
    <location>
        <begin position="1"/>
        <end position="24"/>
    </location>
</feature>
<keyword evidence="1" id="KW-0812">Transmembrane</keyword>
<evidence type="ECO:0000313" key="5">
    <source>
        <dbReference type="Proteomes" id="UP000321558"/>
    </source>
</evidence>
<dbReference type="SUPFAM" id="SSF51445">
    <property type="entry name" value="(Trans)glycosidases"/>
    <property type="match status" value="1"/>
</dbReference>
<accession>A0A511ZDX2</accession>
<dbReference type="GO" id="GO:0005975">
    <property type="term" value="P:carbohydrate metabolic process"/>
    <property type="evidence" value="ECO:0007669"/>
    <property type="project" value="InterPro"/>
</dbReference>
<dbReference type="Pfam" id="PF22026">
    <property type="entry name" value="Alpha-amylase_C_2"/>
    <property type="match status" value="1"/>
</dbReference>
<evidence type="ECO:0000313" key="4">
    <source>
        <dbReference type="EMBL" id="GEN85643.1"/>
    </source>
</evidence>
<dbReference type="SMART" id="SM00642">
    <property type="entry name" value="Aamy"/>
    <property type="match status" value="1"/>
</dbReference>
<keyword evidence="5" id="KW-1185">Reference proteome</keyword>
<organism evidence="4 5">
    <name type="scientific">Oceanobacillus sojae</name>
    <dbReference type="NCBI Taxonomy" id="582851"/>
    <lineage>
        <taxon>Bacteria</taxon>
        <taxon>Bacillati</taxon>
        <taxon>Bacillota</taxon>
        <taxon>Bacilli</taxon>
        <taxon>Bacillales</taxon>
        <taxon>Bacillaceae</taxon>
        <taxon>Oceanobacillus</taxon>
    </lineage>
</organism>
<sequence length="499" mass="56907">MIKKISIGLAAIISMFIIQEPAHAQDEDIHNEVFYQILVDRFNNGDAKIQGEIDIDDPHNYHGGDFQGIINKLDDLQDIGITTISLSPIMDNKEKGYHGFWITDFYQVNPQFGTMEDFERLVSEVHQRDMKIVIDFVFNYAADTNPLTNDPDKEDWWLGTPASDDERLSETVQLDLTNPDAADYMLDAAIYWESETDIDGFKLPNVDLAPEAFIKDLTAALKENRPDFYLIGDITEATMDEAVDLLENTSLDIINYPELNQGLSETFAKSDNDVSAIYDIWKEQGLTDFYKQIDGFGQERFTNIFSENQRNAVTAWTLALTYMYTTPGATMITQGTELPMYGGDAEESQRLVPFNSGDEDLKEFHKRIASLHNEFPALRFGDFEYVGSEASMLVFRRSYQDEIMYAAINNGSESAYIDVDNIESGMQLKGILEDNLVRENKEGNYRIGIPRESVEVYILEEDKGFNWLFIGFIVSVLALFVIAVILLKRKQKIREHQES</sequence>
<dbReference type="InterPro" id="IPR054174">
    <property type="entry name" value="Alpha-amylase-like_C"/>
</dbReference>
<keyword evidence="1" id="KW-1133">Transmembrane helix</keyword>
<dbReference type="STRING" id="582851.GCA_900162665_02610"/>
<dbReference type="Gene3D" id="2.60.40.1180">
    <property type="entry name" value="Golgi alpha-mannosidase II"/>
    <property type="match status" value="1"/>
</dbReference>
<protein>
    <recommendedName>
        <fullName evidence="3">Glycosyl hydrolase family 13 catalytic domain-containing protein</fullName>
    </recommendedName>
</protein>
<evidence type="ECO:0000256" key="2">
    <source>
        <dbReference type="SAM" id="SignalP"/>
    </source>
</evidence>
<dbReference type="InterPro" id="IPR006047">
    <property type="entry name" value="GH13_cat_dom"/>
</dbReference>
<proteinExistence type="predicted"/>
<dbReference type="OrthoDB" id="9805159at2"/>
<dbReference type="RefSeq" id="WP_147208086.1">
    <property type="nucleotide sequence ID" value="NZ_BJYM01000002.1"/>
</dbReference>
<name>A0A511ZDX2_9BACI</name>
<feature type="transmembrane region" description="Helical" evidence="1">
    <location>
        <begin position="467"/>
        <end position="487"/>
    </location>
</feature>
<dbReference type="EMBL" id="BJYM01000002">
    <property type="protein sequence ID" value="GEN85643.1"/>
    <property type="molecule type" value="Genomic_DNA"/>
</dbReference>
<dbReference type="Gene3D" id="3.20.20.80">
    <property type="entry name" value="Glycosidases"/>
    <property type="match status" value="1"/>
</dbReference>
<dbReference type="AlphaFoldDB" id="A0A511ZDX2"/>
<dbReference type="InterPro" id="IPR017853">
    <property type="entry name" value="GH"/>
</dbReference>
<keyword evidence="2" id="KW-0732">Signal</keyword>
<reference evidence="4 5" key="1">
    <citation type="submission" date="2019-07" db="EMBL/GenBank/DDBJ databases">
        <title>Whole genome shotgun sequence of Oceanobacillus sojae NBRC 105379.</title>
        <authorList>
            <person name="Hosoyama A."/>
            <person name="Uohara A."/>
            <person name="Ohji S."/>
            <person name="Ichikawa N."/>
        </authorList>
    </citation>
    <scope>NUCLEOTIDE SEQUENCE [LARGE SCALE GENOMIC DNA]</scope>
    <source>
        <strain evidence="4 5">NBRC 105379</strain>
    </source>
</reference>
<keyword evidence="1" id="KW-0472">Membrane</keyword>
<comment type="caution">
    <text evidence="4">The sequence shown here is derived from an EMBL/GenBank/DDBJ whole genome shotgun (WGS) entry which is preliminary data.</text>
</comment>
<dbReference type="PANTHER" id="PTHR10357">
    <property type="entry name" value="ALPHA-AMYLASE FAMILY MEMBER"/>
    <property type="match status" value="1"/>
</dbReference>
<dbReference type="Pfam" id="PF00128">
    <property type="entry name" value="Alpha-amylase"/>
    <property type="match status" value="1"/>
</dbReference>
<gene>
    <name evidence="4" type="ORF">OSO01_03820</name>
</gene>
<dbReference type="InterPro" id="IPR013780">
    <property type="entry name" value="Glyco_hydro_b"/>
</dbReference>
<dbReference type="Proteomes" id="UP000321558">
    <property type="component" value="Unassembled WGS sequence"/>
</dbReference>
<evidence type="ECO:0000259" key="3">
    <source>
        <dbReference type="SMART" id="SM00642"/>
    </source>
</evidence>
<evidence type="ECO:0000256" key="1">
    <source>
        <dbReference type="SAM" id="Phobius"/>
    </source>
</evidence>